<dbReference type="InterPro" id="IPR006913">
    <property type="entry name" value="CENP-V/GFA"/>
</dbReference>
<comment type="similarity">
    <text evidence="1">Belongs to the Gfa family.</text>
</comment>
<organism evidence="6 7">
    <name type="scientific">Glonium stellatum</name>
    <dbReference type="NCBI Taxonomy" id="574774"/>
    <lineage>
        <taxon>Eukaryota</taxon>
        <taxon>Fungi</taxon>
        <taxon>Dikarya</taxon>
        <taxon>Ascomycota</taxon>
        <taxon>Pezizomycotina</taxon>
        <taxon>Dothideomycetes</taxon>
        <taxon>Pleosporomycetidae</taxon>
        <taxon>Gloniales</taxon>
        <taxon>Gloniaceae</taxon>
        <taxon>Glonium</taxon>
    </lineage>
</organism>
<protein>
    <submittedName>
        <fullName evidence="6">S-adenosyl-L-methionine-dependent methyltransferase</fullName>
    </submittedName>
</protein>
<evidence type="ECO:0000313" key="7">
    <source>
        <dbReference type="Proteomes" id="UP000250140"/>
    </source>
</evidence>
<dbReference type="Gene3D" id="3.90.1590.10">
    <property type="entry name" value="glutathione-dependent formaldehyde- activating enzyme (gfa)"/>
    <property type="match status" value="1"/>
</dbReference>
<dbReference type="PROSITE" id="PS51891">
    <property type="entry name" value="CENP_V_GFA"/>
    <property type="match status" value="1"/>
</dbReference>
<dbReference type="OrthoDB" id="6329284at2759"/>
<dbReference type="PROSITE" id="PS51608">
    <property type="entry name" value="SAM_MT_UBIE"/>
    <property type="match status" value="1"/>
</dbReference>
<dbReference type="CDD" id="cd02440">
    <property type="entry name" value="AdoMet_MTases"/>
    <property type="match status" value="1"/>
</dbReference>
<reference evidence="6 7" key="1">
    <citation type="journal article" date="2016" name="Nat. Commun.">
        <title>Ectomycorrhizal ecology is imprinted in the genome of the dominant symbiotic fungus Cenococcum geophilum.</title>
        <authorList>
            <consortium name="DOE Joint Genome Institute"/>
            <person name="Peter M."/>
            <person name="Kohler A."/>
            <person name="Ohm R.A."/>
            <person name="Kuo A."/>
            <person name="Krutzmann J."/>
            <person name="Morin E."/>
            <person name="Arend M."/>
            <person name="Barry K.W."/>
            <person name="Binder M."/>
            <person name="Choi C."/>
            <person name="Clum A."/>
            <person name="Copeland A."/>
            <person name="Grisel N."/>
            <person name="Haridas S."/>
            <person name="Kipfer T."/>
            <person name="LaButti K."/>
            <person name="Lindquist E."/>
            <person name="Lipzen A."/>
            <person name="Maire R."/>
            <person name="Meier B."/>
            <person name="Mihaltcheva S."/>
            <person name="Molinier V."/>
            <person name="Murat C."/>
            <person name="Poggeler S."/>
            <person name="Quandt C.A."/>
            <person name="Sperisen C."/>
            <person name="Tritt A."/>
            <person name="Tisserant E."/>
            <person name="Crous P.W."/>
            <person name="Henrissat B."/>
            <person name="Nehls U."/>
            <person name="Egli S."/>
            <person name="Spatafora J.W."/>
            <person name="Grigoriev I.V."/>
            <person name="Martin F.M."/>
        </authorList>
    </citation>
    <scope>NUCLEOTIDE SEQUENCE [LARGE SCALE GENOMIC DNA]</scope>
    <source>
        <strain evidence="6 7">CBS 207.34</strain>
    </source>
</reference>
<name>A0A8E2JNK4_9PEZI</name>
<feature type="domain" description="CENP-V/GFA" evidence="5">
    <location>
        <begin position="292"/>
        <end position="422"/>
    </location>
</feature>
<dbReference type="InterPro" id="IPR004033">
    <property type="entry name" value="UbiE/COQ5_MeTrFase"/>
</dbReference>
<dbReference type="EMBL" id="KV750691">
    <property type="protein sequence ID" value="OCL03753.1"/>
    <property type="molecule type" value="Genomic_DNA"/>
</dbReference>
<evidence type="ECO:0000256" key="2">
    <source>
        <dbReference type="ARBA" id="ARBA00022723"/>
    </source>
</evidence>
<keyword evidence="2" id="KW-0479">Metal-binding</keyword>
<dbReference type="GO" id="GO:0046872">
    <property type="term" value="F:metal ion binding"/>
    <property type="evidence" value="ECO:0007669"/>
    <property type="project" value="UniProtKB-KW"/>
</dbReference>
<keyword evidence="4" id="KW-0456">Lyase</keyword>
<sequence length="427" mass="47066">MSFTPAEPQYLSAKRLYNPRSHSYNDSWHPSFAGTFVSHLSIQPGQHVLDLACGTGLVSFLAANIVGPSGSVVGVDVSEGMLAQAIARKEREKAKFPQLQFHNHDVLDLDSLESLEKESFDFITLASAFVLFPDPKAALKHWLRYLKPGGIIALDVTHPQNLAFGNVIERVANRMRVSIPYYRQWVKSEDSLKEILEGGGLAVQKIIRIDNQAGYGKRLFDVSEADDVFEKNINGEATKDLGASATVKDKAKEIFRDEWSKAAVDGKVGEVDTVFLGIAQKEPDTSAPSVAFTGGCRCGGVRYLSTIPPEETVYCHCSACRKLSGSAFLPWIECQTSSIEFIVRSTLQTLRLSEVADRMFCNVCGTPISMTYKAKPHYTSLTMGSIDDGSVRCIIPPVKLHIFLKEKAPWMVLPDDGASRYDEFSSN</sequence>
<dbReference type="GO" id="GO:0008168">
    <property type="term" value="F:methyltransferase activity"/>
    <property type="evidence" value="ECO:0007669"/>
    <property type="project" value="UniProtKB-KW"/>
</dbReference>
<evidence type="ECO:0000256" key="1">
    <source>
        <dbReference type="ARBA" id="ARBA00005495"/>
    </source>
</evidence>
<dbReference type="GO" id="GO:0032259">
    <property type="term" value="P:methylation"/>
    <property type="evidence" value="ECO:0007669"/>
    <property type="project" value="UniProtKB-KW"/>
</dbReference>
<dbReference type="AlphaFoldDB" id="A0A8E2JNK4"/>
<evidence type="ECO:0000256" key="3">
    <source>
        <dbReference type="ARBA" id="ARBA00022833"/>
    </source>
</evidence>
<dbReference type="PANTHER" id="PTHR33337">
    <property type="entry name" value="GFA DOMAIN-CONTAINING PROTEIN"/>
    <property type="match status" value="1"/>
</dbReference>
<dbReference type="GO" id="GO:0016846">
    <property type="term" value="F:carbon-sulfur lyase activity"/>
    <property type="evidence" value="ECO:0007669"/>
    <property type="project" value="InterPro"/>
</dbReference>
<keyword evidence="7" id="KW-1185">Reference proteome</keyword>
<keyword evidence="6" id="KW-0489">Methyltransferase</keyword>
<keyword evidence="6" id="KW-0808">Transferase</keyword>
<accession>A0A8E2JNK4</accession>
<evidence type="ECO:0000259" key="5">
    <source>
        <dbReference type="PROSITE" id="PS51891"/>
    </source>
</evidence>
<dbReference type="SUPFAM" id="SSF51316">
    <property type="entry name" value="Mss4-like"/>
    <property type="match status" value="1"/>
</dbReference>
<proteinExistence type="inferred from homology"/>
<dbReference type="InterPro" id="IPR029063">
    <property type="entry name" value="SAM-dependent_MTases_sf"/>
</dbReference>
<gene>
    <name evidence="6" type="ORF">AOQ84DRAFT_139323</name>
</gene>
<evidence type="ECO:0000256" key="4">
    <source>
        <dbReference type="ARBA" id="ARBA00023239"/>
    </source>
</evidence>
<dbReference type="InterPro" id="IPR011057">
    <property type="entry name" value="Mss4-like_sf"/>
</dbReference>
<dbReference type="SUPFAM" id="SSF53335">
    <property type="entry name" value="S-adenosyl-L-methionine-dependent methyltransferases"/>
    <property type="match status" value="1"/>
</dbReference>
<evidence type="ECO:0000313" key="6">
    <source>
        <dbReference type="EMBL" id="OCL03753.1"/>
    </source>
</evidence>
<dbReference type="Gene3D" id="3.40.50.150">
    <property type="entry name" value="Vaccinia Virus protein VP39"/>
    <property type="match status" value="1"/>
</dbReference>
<dbReference type="InterPro" id="IPR025714">
    <property type="entry name" value="Methyltranfer_dom"/>
</dbReference>
<dbReference type="Pfam" id="PF04828">
    <property type="entry name" value="GFA"/>
    <property type="match status" value="1"/>
</dbReference>
<dbReference type="Pfam" id="PF13847">
    <property type="entry name" value="Methyltransf_31"/>
    <property type="match status" value="1"/>
</dbReference>
<dbReference type="Proteomes" id="UP000250140">
    <property type="component" value="Unassembled WGS sequence"/>
</dbReference>
<dbReference type="PANTHER" id="PTHR33337:SF40">
    <property type="entry name" value="CENP-V_GFA DOMAIN-CONTAINING PROTEIN-RELATED"/>
    <property type="match status" value="1"/>
</dbReference>
<keyword evidence="3" id="KW-0862">Zinc</keyword>